<reference evidence="1 2" key="1">
    <citation type="submission" date="2016-10" db="EMBL/GenBank/DDBJ databases">
        <authorList>
            <person name="Varghese N."/>
            <person name="Submissions S."/>
        </authorList>
    </citation>
    <scope>NUCLEOTIDE SEQUENCE [LARGE SCALE GENOMIC DNA]</scope>
    <source>
        <strain evidence="1 2">DSM 18839</strain>
    </source>
</reference>
<accession>A0A8G2BLF1</accession>
<sequence length="286" mass="29504">MQAVRLHDGRVHLQDGPIDLILKAEGPDRAAAETAAIDAFDGLLTELVGELPILRRPIVDPPTAVSGPVARRMVAAVAPWPDRFVTPMAAVAGAVADHILACMLEAAPDLSRAWVNDGGDIAFHLAPEQSFDVGLVADLQAPALAGTATLRHTDPVRGVATSGRGGRSFSFGIADAVTVLARDAASADVAATLIGNAVDLPGHPAIRRGPASAEDPDSDLGDRPVVLDVGALAPGEIDAALDAGLLAYETITKSMPVNAVVLFLAGRWRIAGETVPAARVRWSDGT</sequence>
<dbReference type="AlphaFoldDB" id="A0A8G2BLF1"/>
<dbReference type="Gene3D" id="3.10.520.10">
    <property type="entry name" value="ApbE-like domains"/>
    <property type="match status" value="1"/>
</dbReference>
<evidence type="ECO:0000313" key="2">
    <source>
        <dbReference type="Proteomes" id="UP000198615"/>
    </source>
</evidence>
<dbReference type="EMBL" id="FNBW01000014">
    <property type="protein sequence ID" value="SDG31551.1"/>
    <property type="molecule type" value="Genomic_DNA"/>
</dbReference>
<comment type="caution">
    <text evidence="1">The sequence shown here is derived from an EMBL/GenBank/DDBJ whole genome shotgun (WGS) entry which is preliminary data.</text>
</comment>
<proteinExistence type="predicted"/>
<dbReference type="Proteomes" id="UP000198615">
    <property type="component" value="Unassembled WGS sequence"/>
</dbReference>
<name>A0A8G2BLF1_9PROT</name>
<keyword evidence="2" id="KW-1185">Reference proteome</keyword>
<dbReference type="InterPro" id="IPR003374">
    <property type="entry name" value="ApbE-like_sf"/>
</dbReference>
<dbReference type="NCBIfam" id="NF003322">
    <property type="entry name" value="PRK04334.1-2"/>
    <property type="match status" value="1"/>
</dbReference>
<dbReference type="InterPro" id="IPR007183">
    <property type="entry name" value="UPF0280"/>
</dbReference>
<evidence type="ECO:0000313" key="1">
    <source>
        <dbReference type="EMBL" id="SDG31551.1"/>
    </source>
</evidence>
<dbReference type="SUPFAM" id="SSF143631">
    <property type="entry name" value="ApbE-like"/>
    <property type="match status" value="1"/>
</dbReference>
<dbReference type="PIRSF" id="PIRSF006421">
    <property type="entry name" value="UCP006421"/>
    <property type="match status" value="1"/>
</dbReference>
<dbReference type="RefSeq" id="WP_093153149.1">
    <property type="nucleotide sequence ID" value="NZ_FNBW01000014.1"/>
</dbReference>
<organism evidence="1 2">
    <name type="scientific">Thalassobaculum litoreum DSM 18839</name>
    <dbReference type="NCBI Taxonomy" id="1123362"/>
    <lineage>
        <taxon>Bacteria</taxon>
        <taxon>Pseudomonadati</taxon>
        <taxon>Pseudomonadota</taxon>
        <taxon>Alphaproteobacteria</taxon>
        <taxon>Rhodospirillales</taxon>
        <taxon>Thalassobaculaceae</taxon>
        <taxon>Thalassobaculum</taxon>
    </lineage>
</organism>
<protein>
    <submittedName>
        <fullName evidence="1">Uncharacterized protein</fullName>
    </submittedName>
</protein>
<dbReference type="OrthoDB" id="9814719at2"/>
<gene>
    <name evidence="1" type="ORF">SAMN05660686_04004</name>
</gene>